<dbReference type="EMBL" id="BAABAT010000022">
    <property type="protein sequence ID" value="GAA4255833.1"/>
    <property type="molecule type" value="Genomic_DNA"/>
</dbReference>
<evidence type="ECO:0000256" key="1">
    <source>
        <dbReference type="SAM" id="MobiDB-lite"/>
    </source>
</evidence>
<dbReference type="PANTHER" id="PTHR33490:SF1">
    <property type="entry name" value="SLL1233 PROTEIN"/>
    <property type="match status" value="1"/>
</dbReference>
<evidence type="ECO:0000313" key="3">
    <source>
        <dbReference type="EMBL" id="GAA4255833.1"/>
    </source>
</evidence>
<name>A0ABP8DHC5_9ACTN</name>
<reference evidence="4" key="1">
    <citation type="journal article" date="2019" name="Int. J. Syst. Evol. Microbiol.">
        <title>The Global Catalogue of Microorganisms (GCM) 10K type strain sequencing project: providing services to taxonomists for standard genome sequencing and annotation.</title>
        <authorList>
            <consortium name="The Broad Institute Genomics Platform"/>
            <consortium name="The Broad Institute Genome Sequencing Center for Infectious Disease"/>
            <person name="Wu L."/>
            <person name="Ma J."/>
        </authorList>
    </citation>
    <scope>NUCLEOTIDE SEQUENCE [LARGE SCALE GENOMIC DNA]</scope>
    <source>
        <strain evidence="4">JCM 17441</strain>
    </source>
</reference>
<dbReference type="Proteomes" id="UP001500620">
    <property type="component" value="Unassembled WGS sequence"/>
</dbReference>
<dbReference type="InterPro" id="IPR013589">
    <property type="entry name" value="Bac_transglu_N"/>
</dbReference>
<feature type="region of interest" description="Disordered" evidence="1">
    <location>
        <begin position="422"/>
        <end position="442"/>
    </location>
</feature>
<comment type="caution">
    <text evidence="3">The sequence shown here is derived from an EMBL/GenBank/DDBJ whole genome shotgun (WGS) entry which is preliminary data.</text>
</comment>
<dbReference type="InterPro" id="IPR018667">
    <property type="entry name" value="DUF2126"/>
</dbReference>
<gene>
    <name evidence="3" type="ORF">GCM10022255_066200</name>
</gene>
<organism evidence="3 4">
    <name type="scientific">Dactylosporangium darangshiense</name>
    <dbReference type="NCBI Taxonomy" id="579108"/>
    <lineage>
        <taxon>Bacteria</taxon>
        <taxon>Bacillati</taxon>
        <taxon>Actinomycetota</taxon>
        <taxon>Actinomycetes</taxon>
        <taxon>Micromonosporales</taxon>
        <taxon>Micromonosporaceae</taxon>
        <taxon>Dactylosporangium</taxon>
    </lineage>
</organism>
<sequence>MTLTVALEHRTDYRFDHPVVIHPHVVRLRPAPHCRTPITAYSLTIQPSGHFVNWQQDPFGNHVARLVFPERASSLTVVVDLVAELTVVNPFDFFLEEYAERFPFAYGPTLAGDLEPYLARPGRDHVVPGSPLDRWVEAFRAGGPPQRRVVDLLVELNARLAADVAYSVRLQPGVQTPDETLTLGVGSCRDSAWLLVAILRRLGLAARFVSGYLVQLRADQLSLDGPSGPDRDFTDLHAWTEVYLPGAGWVGLDPTSGLFAGEGHLPLSATPHPSTAAPITGATEPCEVEFSFSNTVRRIHEDPRVTRPYDDGTWQRVDRLGREVDAALHRGDVRLTQGGEPTFVSVDDMESAEWTTDADGPGKRRLAADLVGRLKQLWAPGGVVHHGQGKWYPGEPLPRWQSTIFWRTDAVPLWGDPALLAVPRPDGERAEDRGDLPDGADPAAHVAAGVARRLGLPPAVVQPAYEDGRYEAWRRSMLPDGEPDGDAGPAEPDAVSAGETPSGWVVPVFRHPDEDRWATAHWRTRRGRIVLTPGSSPAGLRLPLDSIAWTPPPEPAHRDPFEPRPALPGRGCGGGTGPADVDPADIDPAAVLQAGEAPRTALVAEARGGLVHVFLPPLTHLEHAVELLTAIEAAARDAGAPVVLEGYPLPPDHRLRTVSVTPDPGVVEVNLPPAAGWDELVTLTHQLYSEARLARLGTEKFDLDGTHTGTGGGNHITLGGPTPADSPLLRRADLLRSMVAFWQHHPSLSYLFSGRFIGPTSQAPRVDEARPESLYELQIAFAELDRLAGPDVPEHTRPGPWLADRLFRHLLTDLTGNTHRAEFCIDKLYSPDSPRGRLGLLELRAFEMPPHPQMALVQALLIRALVARFWAVPYRADPVRWGTDLHDRFMLPAWAAADLGDVLADLREHGFDFDPAWFEPFLAFRFPRIGDVEVAGVELRLHQALEPWHVLGEEASSGGTARYVDSSVERLQVSAAGLVPGRHLVTCNGIPVPLHPVAGAAGRLVGGVRYRAWAPPSALHPSIGIHHPLVVDLIDLWNGRSLGGCTYHVVHPGGRSFERYPVNAAEAEARRARRFLTTGHTPGPVDVAALRAAAARAATAEFPMTLDLRRHPSATTAAGWGRH</sequence>
<feature type="compositionally biased region" description="Basic and acidic residues" evidence="1">
    <location>
        <begin position="425"/>
        <end position="436"/>
    </location>
</feature>
<dbReference type="Pfam" id="PF08379">
    <property type="entry name" value="Bact_transglu_N"/>
    <property type="match status" value="1"/>
</dbReference>
<dbReference type="InterPro" id="IPR038765">
    <property type="entry name" value="Papain-like_cys_pep_sf"/>
</dbReference>
<evidence type="ECO:0000259" key="2">
    <source>
        <dbReference type="SMART" id="SM00460"/>
    </source>
</evidence>
<dbReference type="SUPFAM" id="SSF54001">
    <property type="entry name" value="Cysteine proteinases"/>
    <property type="match status" value="1"/>
</dbReference>
<protein>
    <submittedName>
        <fullName evidence="3">Transglutaminase family protein</fullName>
    </submittedName>
</protein>
<dbReference type="PANTHER" id="PTHR33490">
    <property type="entry name" value="BLR5614 PROTEIN-RELATED"/>
    <property type="match status" value="1"/>
</dbReference>
<dbReference type="SMART" id="SM00460">
    <property type="entry name" value="TGc"/>
    <property type="match status" value="1"/>
</dbReference>
<feature type="domain" description="Transglutaminase-like" evidence="2">
    <location>
        <begin position="180"/>
        <end position="256"/>
    </location>
</feature>
<dbReference type="Pfam" id="PF01841">
    <property type="entry name" value="Transglut_core"/>
    <property type="match status" value="1"/>
</dbReference>
<accession>A0ABP8DHC5</accession>
<dbReference type="InterPro" id="IPR002931">
    <property type="entry name" value="Transglutaminase-like"/>
</dbReference>
<dbReference type="Gene3D" id="3.10.620.30">
    <property type="match status" value="1"/>
</dbReference>
<dbReference type="Pfam" id="PF09899">
    <property type="entry name" value="DUF2126"/>
    <property type="match status" value="1"/>
</dbReference>
<evidence type="ECO:0000313" key="4">
    <source>
        <dbReference type="Proteomes" id="UP001500620"/>
    </source>
</evidence>
<dbReference type="RefSeq" id="WP_345132841.1">
    <property type="nucleotide sequence ID" value="NZ_BAABAT010000022.1"/>
</dbReference>
<feature type="region of interest" description="Disordered" evidence="1">
    <location>
        <begin position="476"/>
        <end position="507"/>
    </location>
</feature>
<keyword evidence="4" id="KW-1185">Reference proteome</keyword>
<proteinExistence type="predicted"/>